<reference evidence="1" key="1">
    <citation type="submission" date="2015-06" db="UniProtKB">
        <authorList>
            <consortium name="EnsemblPlants"/>
        </authorList>
    </citation>
    <scope>IDENTIFICATION</scope>
</reference>
<name>M8BWB8_AEGTA</name>
<evidence type="ECO:0000313" key="1">
    <source>
        <dbReference type="EnsemblPlants" id="EMT26133"/>
    </source>
</evidence>
<dbReference type="AlphaFoldDB" id="M8BWB8"/>
<protein>
    <submittedName>
        <fullName evidence="1">Uncharacterized protein</fullName>
    </submittedName>
</protein>
<organism evidence="1">
    <name type="scientific">Aegilops tauschii</name>
    <name type="common">Tausch's goatgrass</name>
    <name type="synonym">Aegilops squarrosa</name>
    <dbReference type="NCBI Taxonomy" id="37682"/>
    <lineage>
        <taxon>Eukaryota</taxon>
        <taxon>Viridiplantae</taxon>
        <taxon>Streptophyta</taxon>
        <taxon>Embryophyta</taxon>
        <taxon>Tracheophyta</taxon>
        <taxon>Spermatophyta</taxon>
        <taxon>Magnoliopsida</taxon>
        <taxon>Liliopsida</taxon>
        <taxon>Poales</taxon>
        <taxon>Poaceae</taxon>
        <taxon>BOP clade</taxon>
        <taxon>Pooideae</taxon>
        <taxon>Triticodae</taxon>
        <taxon>Triticeae</taxon>
        <taxon>Triticinae</taxon>
        <taxon>Aegilops</taxon>
    </lineage>
</organism>
<dbReference type="EnsemblPlants" id="EMT26133">
    <property type="protein sequence ID" value="EMT26133"/>
    <property type="gene ID" value="F775_10188"/>
</dbReference>
<accession>M8BWB8</accession>
<sequence length="114" mass="12520">MREAPLRVAALSAGDIPVAVSRGISTLLSSATSSSIGIEKVTSRCLLSMRSRQNRSPPPYLSATSRPNFQIPPISASKVYSEEQLAACYCKWQEEYAFNAFTTGLVCFWSRLQL</sequence>
<proteinExistence type="predicted"/>